<dbReference type="GeneID" id="63693790"/>
<dbReference type="SFLD" id="SFLDS00005">
    <property type="entry name" value="Isoprenoid_Synthase_Type_I"/>
    <property type="match status" value="1"/>
</dbReference>
<proteinExistence type="inferred from homology"/>
<dbReference type="GO" id="GO:0016838">
    <property type="term" value="F:carbon-oxygen lyase activity, acting on phosphates"/>
    <property type="evidence" value="ECO:0007669"/>
    <property type="project" value="InterPro"/>
</dbReference>
<comment type="similarity">
    <text evidence="1">Belongs to the trichodiene synthase family.</text>
</comment>
<dbReference type="SMR" id="A0A017SPA4"/>
<dbReference type="Proteomes" id="UP000019804">
    <property type="component" value="Unassembled WGS sequence"/>
</dbReference>
<evidence type="ECO:0000256" key="1">
    <source>
        <dbReference type="ARBA" id="ARBA00007946"/>
    </source>
</evidence>
<protein>
    <submittedName>
        <fullName evidence="3">Terpenoid synthase</fullName>
    </submittedName>
</protein>
<organism evidence="3 4">
    <name type="scientific">Aspergillus ruber (strain CBS 135680)</name>
    <dbReference type="NCBI Taxonomy" id="1388766"/>
    <lineage>
        <taxon>Eukaryota</taxon>
        <taxon>Fungi</taxon>
        <taxon>Dikarya</taxon>
        <taxon>Ascomycota</taxon>
        <taxon>Pezizomycotina</taxon>
        <taxon>Eurotiomycetes</taxon>
        <taxon>Eurotiomycetidae</taxon>
        <taxon>Eurotiales</taxon>
        <taxon>Aspergillaceae</taxon>
        <taxon>Aspergillus</taxon>
        <taxon>Aspergillus subgen. Aspergillus</taxon>
    </lineage>
</organism>
<dbReference type="Pfam" id="PF06330">
    <property type="entry name" value="TRI5"/>
    <property type="match status" value="1"/>
</dbReference>
<dbReference type="InterPro" id="IPR008949">
    <property type="entry name" value="Isoprenoid_synthase_dom_sf"/>
</dbReference>
<sequence>MNIPVQGESTFGYHGLETSGPSHEEVVKFLIREFLEKINFDRSLPFTKDHELEAAVWTYFKSLNMGEKTESAVYKALKLSVTLTHQAYTLLPFENKVLCAIQILYMFLVDDIAEHFMDDLRCFAQNFILNNPHNHPLLRNFDSHLRYMAQYYGPYCHSTIIKSLFDYVNGRILEHEMEQTQFKFPTSSRLMPMLLRTKVGAAEILVSMMWPKAVFPEETYLMRYFPAIGELVIFIDFTNDILSYYKEFVIREEKGNFVANFAETHSMSHLEVLRHMASYTPQVINSVYRMLQGQEELLKQVQTFVNGWIMLCTAHRRYYLVELFEDEGYLPPYDEDA</sequence>
<dbReference type="RefSeq" id="XP_040642304.1">
    <property type="nucleotide sequence ID" value="XM_040778666.1"/>
</dbReference>
<dbReference type="OrthoDB" id="2998174at2759"/>
<dbReference type="STRING" id="1388766.A0A017SPA4"/>
<dbReference type="HOGENOM" id="CLU_052212_1_0_1"/>
<dbReference type="SFLD" id="SFLDG01021">
    <property type="entry name" value="Trichodiene_Synthase_Like"/>
    <property type="match status" value="1"/>
</dbReference>
<dbReference type="EMBL" id="KK088413">
    <property type="protein sequence ID" value="EYE98616.1"/>
    <property type="molecule type" value="Genomic_DNA"/>
</dbReference>
<dbReference type="SUPFAM" id="SSF48576">
    <property type="entry name" value="Terpenoid synthases"/>
    <property type="match status" value="1"/>
</dbReference>
<dbReference type="InterPro" id="IPR024652">
    <property type="entry name" value="Trichodiene_synth"/>
</dbReference>
<name>A0A017SPA4_ASPRC</name>
<keyword evidence="4" id="KW-1185">Reference proteome</keyword>
<evidence type="ECO:0000313" key="4">
    <source>
        <dbReference type="Proteomes" id="UP000019804"/>
    </source>
</evidence>
<dbReference type="AlphaFoldDB" id="A0A017SPA4"/>
<evidence type="ECO:0000313" key="3">
    <source>
        <dbReference type="EMBL" id="EYE98616.1"/>
    </source>
</evidence>
<evidence type="ECO:0000256" key="2">
    <source>
        <dbReference type="ARBA" id="ARBA00023239"/>
    </source>
</evidence>
<reference evidence="4" key="1">
    <citation type="journal article" date="2014" name="Nat. Commun.">
        <title>Genomic adaptations of the halophilic Dead Sea filamentous fungus Eurotium rubrum.</title>
        <authorList>
            <person name="Kis-Papo T."/>
            <person name="Weig A.R."/>
            <person name="Riley R."/>
            <person name="Persoh D."/>
            <person name="Salamov A."/>
            <person name="Sun H."/>
            <person name="Lipzen A."/>
            <person name="Wasser S.P."/>
            <person name="Rambold G."/>
            <person name="Grigoriev I.V."/>
            <person name="Nevo E."/>
        </authorList>
    </citation>
    <scope>NUCLEOTIDE SEQUENCE [LARGE SCALE GENOMIC DNA]</scope>
    <source>
        <strain evidence="4">CBS 135680</strain>
    </source>
</reference>
<keyword evidence="2" id="KW-0456">Lyase</keyword>
<dbReference type="Gene3D" id="1.10.600.10">
    <property type="entry name" value="Farnesyl Diphosphate Synthase"/>
    <property type="match status" value="1"/>
</dbReference>
<accession>A0A017SPA4</accession>
<gene>
    <name evidence="3" type="ORF">EURHEDRAFT_374682</name>
</gene>